<dbReference type="SMART" id="SM00256">
    <property type="entry name" value="FBOX"/>
    <property type="match status" value="1"/>
</dbReference>
<dbReference type="SUPFAM" id="SSF81383">
    <property type="entry name" value="F-box domain"/>
    <property type="match status" value="1"/>
</dbReference>
<dbReference type="InterPro" id="IPR036047">
    <property type="entry name" value="F-box-like_dom_sf"/>
</dbReference>
<organism evidence="2 3">
    <name type="scientific">Roridomyces roridus</name>
    <dbReference type="NCBI Taxonomy" id="1738132"/>
    <lineage>
        <taxon>Eukaryota</taxon>
        <taxon>Fungi</taxon>
        <taxon>Dikarya</taxon>
        <taxon>Basidiomycota</taxon>
        <taxon>Agaricomycotina</taxon>
        <taxon>Agaricomycetes</taxon>
        <taxon>Agaricomycetidae</taxon>
        <taxon>Agaricales</taxon>
        <taxon>Marasmiineae</taxon>
        <taxon>Mycenaceae</taxon>
        <taxon>Roridomyces</taxon>
    </lineage>
</organism>
<evidence type="ECO:0000313" key="2">
    <source>
        <dbReference type="EMBL" id="KAJ7627346.1"/>
    </source>
</evidence>
<dbReference type="Gene3D" id="1.20.1280.50">
    <property type="match status" value="1"/>
</dbReference>
<name>A0AAD7BQB6_9AGAR</name>
<dbReference type="AlphaFoldDB" id="A0AAD7BQB6"/>
<proteinExistence type="predicted"/>
<protein>
    <recommendedName>
        <fullName evidence="1">F-box domain-containing protein</fullName>
    </recommendedName>
</protein>
<comment type="caution">
    <text evidence="2">The sequence shown here is derived from an EMBL/GenBank/DDBJ whole genome shotgun (WGS) entry which is preliminary data.</text>
</comment>
<dbReference type="Proteomes" id="UP001221142">
    <property type="component" value="Unassembled WGS sequence"/>
</dbReference>
<gene>
    <name evidence="2" type="ORF">FB45DRAFT_1060070</name>
</gene>
<keyword evidence="3" id="KW-1185">Reference proteome</keyword>
<accession>A0AAD7BQB6</accession>
<dbReference type="PROSITE" id="PS50181">
    <property type="entry name" value="FBOX"/>
    <property type="match status" value="1"/>
</dbReference>
<reference evidence="2" key="1">
    <citation type="submission" date="2023-03" db="EMBL/GenBank/DDBJ databases">
        <title>Massive genome expansion in bonnet fungi (Mycena s.s.) driven by repeated elements and novel gene families across ecological guilds.</title>
        <authorList>
            <consortium name="Lawrence Berkeley National Laboratory"/>
            <person name="Harder C.B."/>
            <person name="Miyauchi S."/>
            <person name="Viragh M."/>
            <person name="Kuo A."/>
            <person name="Thoen E."/>
            <person name="Andreopoulos B."/>
            <person name="Lu D."/>
            <person name="Skrede I."/>
            <person name="Drula E."/>
            <person name="Henrissat B."/>
            <person name="Morin E."/>
            <person name="Kohler A."/>
            <person name="Barry K."/>
            <person name="LaButti K."/>
            <person name="Morin E."/>
            <person name="Salamov A."/>
            <person name="Lipzen A."/>
            <person name="Mereny Z."/>
            <person name="Hegedus B."/>
            <person name="Baldrian P."/>
            <person name="Stursova M."/>
            <person name="Weitz H."/>
            <person name="Taylor A."/>
            <person name="Grigoriev I.V."/>
            <person name="Nagy L.G."/>
            <person name="Martin F."/>
            <person name="Kauserud H."/>
        </authorList>
    </citation>
    <scope>NUCLEOTIDE SEQUENCE</scope>
    <source>
        <strain evidence="2">9284</strain>
    </source>
</reference>
<dbReference type="EMBL" id="JARKIF010000011">
    <property type="protein sequence ID" value="KAJ7627346.1"/>
    <property type="molecule type" value="Genomic_DNA"/>
</dbReference>
<dbReference type="Pfam" id="PF12937">
    <property type="entry name" value="F-box-like"/>
    <property type="match status" value="1"/>
</dbReference>
<feature type="domain" description="F-box" evidence="1">
    <location>
        <begin position="1"/>
        <end position="53"/>
    </location>
</feature>
<dbReference type="InterPro" id="IPR001810">
    <property type="entry name" value="F-box_dom"/>
</dbReference>
<evidence type="ECO:0000313" key="3">
    <source>
        <dbReference type="Proteomes" id="UP001221142"/>
    </source>
</evidence>
<sequence>MSLFDMPPEILCYILSLLDPKTLLGSSSVCRAWLEIIRGTPRLEYKIQLWTDGLSTGMSDFQTAAAGLQAIRQRRRAWRNLEWGSQNVIDMPGLQASKAYDLINGVLAIQDGSGSFWTRSLDDDPAAASSTKHFAALGIGIDSDTFEDFVIDPTQDLLVVLYHTADDVAGLAFLTLSQHESHPMARYPTLTLEVDSYPLQVSMQIADDMIGLCSCLPGRLRIWNWRKGELLCNLYNRRGNFPSFQFLSPRSFVLGVPGKYFRIDIYVIHEGSPDRAFRAAALGLPEITDRWFLRAIEIHSGPFCARPAGRSSFDSDNTARIYLFWLEYVDHSAAHERRYVRLFVHHRTLYHYVSQHLRKGRLWYCDLLWNEWGPQSTRVLEGNPYRLTRHVHGERALFPDPEGNSLHLLDFGVFPGHPEPDTGSGTLIMGPSTLSGDNMPFKDTLTTYLPFRRATRQMDTEYEAFVMDQDHIVGVNPSINEQMTVFTLR</sequence>
<evidence type="ECO:0000259" key="1">
    <source>
        <dbReference type="PROSITE" id="PS50181"/>
    </source>
</evidence>